<dbReference type="eggNOG" id="ENOG502SS7U">
    <property type="taxonomic scope" value="Eukaryota"/>
</dbReference>
<proteinExistence type="predicted"/>
<dbReference type="EMBL" id="GL376635">
    <property type="status" value="NOT_ANNOTATED_CDS"/>
    <property type="molecule type" value="Genomic_DNA"/>
</dbReference>
<dbReference type="STRING" id="431595.K3WPC4"/>
<accession>K3WPC4</accession>
<dbReference type="Proteomes" id="UP000019132">
    <property type="component" value="Unassembled WGS sequence"/>
</dbReference>
<organism evidence="1 2">
    <name type="scientific">Globisporangium ultimum (strain ATCC 200006 / CBS 805.95 / DAOM BR144)</name>
    <name type="common">Pythium ultimum</name>
    <dbReference type="NCBI Taxonomy" id="431595"/>
    <lineage>
        <taxon>Eukaryota</taxon>
        <taxon>Sar</taxon>
        <taxon>Stramenopiles</taxon>
        <taxon>Oomycota</taxon>
        <taxon>Peronosporomycetes</taxon>
        <taxon>Pythiales</taxon>
        <taxon>Pythiaceae</taxon>
        <taxon>Globisporangium</taxon>
    </lineage>
</organism>
<dbReference type="HOGENOM" id="CLU_123608_0_0_1"/>
<name>K3WPC4_GLOUD</name>
<reference evidence="1" key="3">
    <citation type="submission" date="2015-02" db="UniProtKB">
        <authorList>
            <consortium name="EnsemblProtists"/>
        </authorList>
    </citation>
    <scope>IDENTIFICATION</scope>
    <source>
        <strain evidence="1">DAOM BR144</strain>
    </source>
</reference>
<protein>
    <submittedName>
        <fullName evidence="1">Uncharacterized protein</fullName>
    </submittedName>
</protein>
<keyword evidence="2" id="KW-1185">Reference proteome</keyword>
<dbReference type="InParanoid" id="K3WPC4"/>
<reference evidence="2" key="1">
    <citation type="journal article" date="2010" name="Genome Biol.">
        <title>Genome sequence of the necrotrophic plant pathogen Pythium ultimum reveals original pathogenicity mechanisms and effector repertoire.</title>
        <authorList>
            <person name="Levesque C.A."/>
            <person name="Brouwer H."/>
            <person name="Cano L."/>
            <person name="Hamilton J.P."/>
            <person name="Holt C."/>
            <person name="Huitema E."/>
            <person name="Raffaele S."/>
            <person name="Robideau G.P."/>
            <person name="Thines M."/>
            <person name="Win J."/>
            <person name="Zerillo M.M."/>
            <person name="Beakes G.W."/>
            <person name="Boore J.L."/>
            <person name="Busam D."/>
            <person name="Dumas B."/>
            <person name="Ferriera S."/>
            <person name="Fuerstenberg S.I."/>
            <person name="Gachon C.M."/>
            <person name="Gaulin E."/>
            <person name="Govers F."/>
            <person name="Grenville-Briggs L."/>
            <person name="Horner N."/>
            <person name="Hostetler J."/>
            <person name="Jiang R.H."/>
            <person name="Johnson J."/>
            <person name="Krajaejun T."/>
            <person name="Lin H."/>
            <person name="Meijer H.J."/>
            <person name="Moore B."/>
            <person name="Morris P."/>
            <person name="Phuntmart V."/>
            <person name="Puiu D."/>
            <person name="Shetty J."/>
            <person name="Stajich J.E."/>
            <person name="Tripathy S."/>
            <person name="Wawra S."/>
            <person name="van West P."/>
            <person name="Whitty B.R."/>
            <person name="Coutinho P.M."/>
            <person name="Henrissat B."/>
            <person name="Martin F."/>
            <person name="Thomas P.D."/>
            <person name="Tyler B.M."/>
            <person name="De Vries R.P."/>
            <person name="Kamoun S."/>
            <person name="Yandell M."/>
            <person name="Tisserat N."/>
            <person name="Buell C.R."/>
        </authorList>
    </citation>
    <scope>NUCLEOTIDE SEQUENCE</scope>
    <source>
        <strain evidence="2">DAOM:BR144</strain>
    </source>
</reference>
<reference evidence="2" key="2">
    <citation type="submission" date="2010-04" db="EMBL/GenBank/DDBJ databases">
        <authorList>
            <person name="Buell R."/>
            <person name="Hamilton J."/>
            <person name="Hostetler J."/>
        </authorList>
    </citation>
    <scope>NUCLEOTIDE SEQUENCE [LARGE SCALE GENOMIC DNA]</scope>
    <source>
        <strain evidence="2">DAOM:BR144</strain>
    </source>
</reference>
<dbReference type="AlphaFoldDB" id="K3WPC4"/>
<sequence length="103" mass="11393">MKSKLAGRHGNAPFTLDTSHIQAARDAGLLRPETIQVRSDRSDADFGVAYDRQSNIGTDVFDSQKAIQSRCKRFALQCGFQLFVKHSNIKPNNSGNAKYNCSC</sequence>
<dbReference type="VEuPathDB" id="FungiDB:PYU1_G006802"/>
<evidence type="ECO:0000313" key="2">
    <source>
        <dbReference type="Proteomes" id="UP000019132"/>
    </source>
</evidence>
<dbReference type="EnsemblProtists" id="PYU1_T006816">
    <property type="protein sequence ID" value="PYU1_T006816"/>
    <property type="gene ID" value="PYU1_G006802"/>
</dbReference>
<evidence type="ECO:0000313" key="1">
    <source>
        <dbReference type="EnsemblProtists" id="PYU1_T006816"/>
    </source>
</evidence>